<dbReference type="EMBL" id="VUJU01015856">
    <property type="protein sequence ID" value="KAF0691806.1"/>
    <property type="molecule type" value="Genomic_DNA"/>
</dbReference>
<comment type="caution">
    <text evidence="1">The sequence shown here is derived from an EMBL/GenBank/DDBJ whole genome shotgun (WGS) entry which is preliminary data.</text>
</comment>
<accession>A0A6G0VLE5</accession>
<proteinExistence type="predicted"/>
<gene>
    <name evidence="1" type="ORF">FWK35_00033830</name>
</gene>
<keyword evidence="2" id="KW-1185">Reference proteome</keyword>
<name>A0A6G0VLE5_APHCR</name>
<evidence type="ECO:0000313" key="1">
    <source>
        <dbReference type="EMBL" id="KAF0691806.1"/>
    </source>
</evidence>
<reference evidence="1 2" key="1">
    <citation type="submission" date="2019-08" db="EMBL/GenBank/DDBJ databases">
        <title>Whole genome of Aphis craccivora.</title>
        <authorList>
            <person name="Voronova N.V."/>
            <person name="Shulinski R.S."/>
            <person name="Bandarenka Y.V."/>
            <person name="Zhorov D.G."/>
            <person name="Warner D."/>
        </authorList>
    </citation>
    <scope>NUCLEOTIDE SEQUENCE [LARGE SCALE GENOMIC DNA]</scope>
    <source>
        <strain evidence="1">180601</strain>
        <tissue evidence="1">Whole Body</tissue>
    </source>
</reference>
<dbReference type="AlphaFoldDB" id="A0A6G0VLE5"/>
<evidence type="ECO:0000313" key="2">
    <source>
        <dbReference type="Proteomes" id="UP000478052"/>
    </source>
</evidence>
<sequence length="84" mass="10357">MFHRRHRQRQGLCNLDCMKKFDLSIHKLKESKYDQINLVKEKLRVINIKHEVDEQRLMYLTEKIRQLVNVSNNLFPKIEFNKQF</sequence>
<protein>
    <submittedName>
        <fullName evidence="1">Envelope fusion protein</fullName>
    </submittedName>
</protein>
<dbReference type="Proteomes" id="UP000478052">
    <property type="component" value="Unassembled WGS sequence"/>
</dbReference>
<organism evidence="1 2">
    <name type="scientific">Aphis craccivora</name>
    <name type="common">Cowpea aphid</name>
    <dbReference type="NCBI Taxonomy" id="307492"/>
    <lineage>
        <taxon>Eukaryota</taxon>
        <taxon>Metazoa</taxon>
        <taxon>Ecdysozoa</taxon>
        <taxon>Arthropoda</taxon>
        <taxon>Hexapoda</taxon>
        <taxon>Insecta</taxon>
        <taxon>Pterygota</taxon>
        <taxon>Neoptera</taxon>
        <taxon>Paraneoptera</taxon>
        <taxon>Hemiptera</taxon>
        <taxon>Sternorrhyncha</taxon>
        <taxon>Aphidomorpha</taxon>
        <taxon>Aphidoidea</taxon>
        <taxon>Aphididae</taxon>
        <taxon>Aphidini</taxon>
        <taxon>Aphis</taxon>
        <taxon>Aphis</taxon>
    </lineage>
</organism>